<reference evidence="3" key="2">
    <citation type="submission" date="2023-05" db="EMBL/GenBank/DDBJ databases">
        <authorList>
            <consortium name="Lawrence Berkeley National Laboratory"/>
            <person name="Steindorff A."/>
            <person name="Hensen N."/>
            <person name="Bonometti L."/>
            <person name="Westerberg I."/>
            <person name="Brannstrom I.O."/>
            <person name="Guillou S."/>
            <person name="Cros-Aarteil S."/>
            <person name="Calhoun S."/>
            <person name="Haridas S."/>
            <person name="Kuo A."/>
            <person name="Mondo S."/>
            <person name="Pangilinan J."/>
            <person name="Riley R."/>
            <person name="Labutti K."/>
            <person name="Andreopoulos B."/>
            <person name="Lipzen A."/>
            <person name="Chen C."/>
            <person name="Yanf M."/>
            <person name="Daum C."/>
            <person name="Ng V."/>
            <person name="Clum A."/>
            <person name="Ohm R."/>
            <person name="Martin F."/>
            <person name="Silar P."/>
            <person name="Natvig D."/>
            <person name="Lalanne C."/>
            <person name="Gautier V."/>
            <person name="Ament-Velasquez S.L."/>
            <person name="Kruys A."/>
            <person name="Hutchinson M.I."/>
            <person name="Powell A.J."/>
            <person name="Barry K."/>
            <person name="Miller A.N."/>
            <person name="Grigoriev I.V."/>
            <person name="Debuchy R."/>
            <person name="Gladieux P."/>
            <person name="Thoren M.H."/>
            <person name="Johannesson H."/>
        </authorList>
    </citation>
    <scope>NUCLEOTIDE SEQUENCE</scope>
    <source>
        <strain evidence="3">PSN243</strain>
    </source>
</reference>
<dbReference type="Gene3D" id="3.30.565.10">
    <property type="entry name" value="Histidine kinase-like ATPase, C-terminal domain"/>
    <property type="match status" value="1"/>
</dbReference>
<feature type="compositionally biased region" description="Acidic residues" evidence="1">
    <location>
        <begin position="1288"/>
        <end position="1304"/>
    </location>
</feature>
<feature type="region of interest" description="Disordered" evidence="1">
    <location>
        <begin position="1285"/>
        <end position="1346"/>
    </location>
</feature>
<dbReference type="InterPro" id="IPR052957">
    <property type="entry name" value="Auxin_embryo_med"/>
</dbReference>
<dbReference type="SUPFAM" id="SSF55874">
    <property type="entry name" value="ATPase domain of HSP90 chaperone/DNA topoisomerase II/histidine kinase"/>
    <property type="match status" value="1"/>
</dbReference>
<evidence type="ECO:0000313" key="3">
    <source>
        <dbReference type="EMBL" id="KAK4443440.1"/>
    </source>
</evidence>
<feature type="domain" description="Heterokaryon incompatibility" evidence="2">
    <location>
        <begin position="1688"/>
        <end position="1845"/>
    </location>
</feature>
<accession>A0AAV9G563</accession>
<evidence type="ECO:0000313" key="4">
    <source>
        <dbReference type="Proteomes" id="UP001321760"/>
    </source>
</evidence>
<sequence length="2243" mass="252135">MAQNLDDVNLDVAKAQGLIAEIRERHTSVVHEELETIVDDLLHILSSELYDVSTHCILELLQNADDNHYTLTPDEPTLELTFDGQHLRVDCNEDGFEANHVRAISTVRRSTKSGKKHAFGYTGEKGIGFKSVFRIADRVWVSSRQFQFMFDKNEKFGIIAPMSQSFPPPHRPSPDQTSFLLELSDGRHKLELVQALDEFDPVLLLFLRTLTRVVLRIQMSDHGSEWVKTILKIITIIDHSASITTIRHSDEFQERHFVFNHDIGDLPLEARRQGCTTSRLTLAFPVTGLPEKPSVTKQHVFSLLPICDHGLKFKLNGDFVLSASRLNIDESLAWNQRLRDGLVDAFIEAVQTFNKLDGTMIMRYIWPFYVPDNTSSFFRDAQERILETLAECPMLESLAGSMLTPSQLVYVDPKYRYAFLNDENNSQPFTLSSKTASKYLSTRYPPWTTDSIIKLGVLELTDVSFLKDLEVMIAADPKDFQTRTADWHQELASVLLPLSRTDALRPLLKRLPIIPLSNGTWVSSSQNPVFTSSSLKLSRLPSSISLPLVASSASANTSRRLLYQSLGVQEISGARMCRYIVDAHNSASFKPEDIKRVDLISYATYLFKSSWQPPEDANIDLWFATTDDGRCKGSQLYIRGDYKPDSATARIFDKLRQKYPTIRDNYFLGPVSSDAVKLAEKSDCTVATYRGQAHWPQVLHPSYLLDPSMEAPSSSRAPPVAQKSTSISTEGDQYVGSPSWMRNFWRRLTKKGDRREVDSFSPDGFAAWRTYMIKTLHLSEIPRLVKFPDKSCRQNYHLSDEFKFLFQACPPSDVLHLLNEHWTSYAEWLEPSGTALKDSVVLESNKRLLEELGGCKVPTCYGIHELRDSVLPNLDADLDGFNMPTPVLEMPDSEDKTLRRRLSIFGIKVDNDVEYYLACLRALRKQKYYPEYDAISYLYEQIQARYSGKEDEVNKVFESNAYVYLGKWLPDGSRPGSWVTIDHCTKSRLDAGALYPSCSTFFHGLLGSDGRKIEPLIAAAALIDSSWKLAEISKHLIKISTGLRNATSARARLWLLPLRKLAIFPTRSSQEVKTYDRLVSVEDCAWFIADQRRFNRAFQGIVPLLAFSTTEIVRLGPLLVRLGLQSRKLSLAAVEKTFPSGRPTYSERDTQFFRNRTLYITMLIPDSHPSQSSFESQLDSARVYTASSISQRYTIQSSHPDAAEYEGRLAKRDVAIRASADEMQVFLADIGVPLSKRDRLPLVEAIAAHCDITDELSRRLLYTALCETELQIVDDYFRAAGHEFEHDTDSDESDESGSGEDSEAATDSNSGQRRVIRGYGTGYKSETHERRVPARPSGHSGSVPLASRTYEDDYGLSRSHNPEALRGGVRTHVPHLNLDTKQQDLKPDRRLPFVHNGPAGEGNLGPELQKSSGVPDPNHHLEYLGESLVSVMFQSQGVDAYDPLTHWTSDLRVRAGLSSLPPGFRVKGDVSPFTFSDPCGSKAISDLLRRLDLINGDDEWDNWRPTYHIEVAVSMGDWDSPFACSLAKLRRIQQRQMGEPARGHIKDIVLLVHISNPYSEPRFHITVDPWSLLVSNRMILQGEVDFQIVIKPPPVELSSAGQSLHYQLPPEPKIPNLVVPRIRPSPGHLGNGALIFPPSKADDASRSYLYTCLGQSEFRLFMLFPGKENDTLRGAVFTCALNGSIPPFQALSYEWGPERQGRRTVMTESGRLVIRESLCKALRAIRGEKSASVLWIDAICINQVDETEKANQIPLLPRIFQRATCTLAYIKDTNHQNDAAMRTLLQIAVKAPRESSDGSAWPSNVPRIPSSWTTLPKPPQSDPAWTSIRAFFSSTFFRRVWIVQEIVISPNVDIICGKWAVPWKYVSVAVDVIMQSEPRPPESIVSSLTPFLALSNLREWEYRKYRWNLLALLDTFSYTTSTLARDRFFALLGLALDGNQDEFEPIYSKTVTFETIARRFGRAFVNQGRGMHLLYRAAGVSPQTAAPNAPSATHNQHQFPSWLPDFTTSQSNPLLASGDRGAHFDASKGVVASFPIRWLENDILLLAGYAVDKIARVSKACNREGPKQWGTYFREIDSMLKKCAGSRSQEEVKRLTMTVPVADAMLFGEVSIQEAYEGFRAGLRVCQYVKNTAKREKRWAAGEGEGVSTWWRNKKEEYVALLVDGLLGWRFFTTEKGRCGIAPGGAQVGDEVYVLCGGRVPFLLRRVAEGGFCLVGGCFVDGIMMGEALRGSGVGTVKTISIR</sequence>
<dbReference type="EMBL" id="MU865993">
    <property type="protein sequence ID" value="KAK4443440.1"/>
    <property type="molecule type" value="Genomic_DNA"/>
</dbReference>
<proteinExistence type="predicted"/>
<dbReference type="Pfam" id="PF26639">
    <property type="entry name" value="Het-6_barrel"/>
    <property type="match status" value="1"/>
</dbReference>
<dbReference type="InterPro" id="IPR036890">
    <property type="entry name" value="HATPase_C_sf"/>
</dbReference>
<feature type="region of interest" description="Disordered" evidence="1">
    <location>
        <begin position="709"/>
        <end position="734"/>
    </location>
</feature>
<name>A0AAV9G563_9PEZI</name>
<dbReference type="PANTHER" id="PTHR32387">
    <property type="entry name" value="WU:FJ29H11"/>
    <property type="match status" value="1"/>
</dbReference>
<keyword evidence="4" id="KW-1185">Reference proteome</keyword>
<dbReference type="Pfam" id="PF06985">
    <property type="entry name" value="HET"/>
    <property type="match status" value="1"/>
</dbReference>
<gene>
    <name evidence="3" type="ORF">QBC34DRAFT_311031</name>
</gene>
<organism evidence="3 4">
    <name type="scientific">Podospora aff. communis PSN243</name>
    <dbReference type="NCBI Taxonomy" id="3040156"/>
    <lineage>
        <taxon>Eukaryota</taxon>
        <taxon>Fungi</taxon>
        <taxon>Dikarya</taxon>
        <taxon>Ascomycota</taxon>
        <taxon>Pezizomycotina</taxon>
        <taxon>Sordariomycetes</taxon>
        <taxon>Sordariomycetidae</taxon>
        <taxon>Sordariales</taxon>
        <taxon>Podosporaceae</taxon>
        <taxon>Podospora</taxon>
    </lineage>
</organism>
<dbReference type="InterPro" id="IPR010730">
    <property type="entry name" value="HET"/>
</dbReference>
<protein>
    <recommendedName>
        <fullName evidence="2">Heterokaryon incompatibility domain-containing protein</fullName>
    </recommendedName>
</protein>
<reference evidence="3" key="1">
    <citation type="journal article" date="2023" name="Mol. Phylogenet. Evol.">
        <title>Genome-scale phylogeny and comparative genomics of the fungal order Sordariales.</title>
        <authorList>
            <person name="Hensen N."/>
            <person name="Bonometti L."/>
            <person name="Westerberg I."/>
            <person name="Brannstrom I.O."/>
            <person name="Guillou S."/>
            <person name="Cros-Aarteil S."/>
            <person name="Calhoun S."/>
            <person name="Haridas S."/>
            <person name="Kuo A."/>
            <person name="Mondo S."/>
            <person name="Pangilinan J."/>
            <person name="Riley R."/>
            <person name="LaButti K."/>
            <person name="Andreopoulos B."/>
            <person name="Lipzen A."/>
            <person name="Chen C."/>
            <person name="Yan M."/>
            <person name="Daum C."/>
            <person name="Ng V."/>
            <person name="Clum A."/>
            <person name="Steindorff A."/>
            <person name="Ohm R.A."/>
            <person name="Martin F."/>
            <person name="Silar P."/>
            <person name="Natvig D.O."/>
            <person name="Lalanne C."/>
            <person name="Gautier V."/>
            <person name="Ament-Velasquez S.L."/>
            <person name="Kruys A."/>
            <person name="Hutchinson M.I."/>
            <person name="Powell A.J."/>
            <person name="Barry K."/>
            <person name="Miller A.N."/>
            <person name="Grigoriev I.V."/>
            <person name="Debuchy R."/>
            <person name="Gladieux P."/>
            <person name="Hiltunen Thoren M."/>
            <person name="Johannesson H."/>
        </authorList>
    </citation>
    <scope>NUCLEOTIDE SEQUENCE</scope>
    <source>
        <strain evidence="3">PSN243</strain>
    </source>
</reference>
<comment type="caution">
    <text evidence="3">The sequence shown here is derived from an EMBL/GenBank/DDBJ whole genome shotgun (WGS) entry which is preliminary data.</text>
</comment>
<evidence type="ECO:0000256" key="1">
    <source>
        <dbReference type="SAM" id="MobiDB-lite"/>
    </source>
</evidence>
<feature type="compositionally biased region" description="Polar residues" evidence="1">
    <location>
        <begin position="711"/>
        <end position="731"/>
    </location>
</feature>
<evidence type="ECO:0000259" key="2">
    <source>
        <dbReference type="Pfam" id="PF06985"/>
    </source>
</evidence>
<dbReference type="PANTHER" id="PTHR32387:SF0">
    <property type="entry name" value="PROTEIN NO VEIN"/>
    <property type="match status" value="1"/>
</dbReference>
<dbReference type="Proteomes" id="UP001321760">
    <property type="component" value="Unassembled WGS sequence"/>
</dbReference>
<dbReference type="NCBIfam" id="NF047352">
    <property type="entry name" value="P_loop_sacsin"/>
    <property type="match status" value="1"/>
</dbReference>